<protein>
    <submittedName>
        <fullName evidence="1">DUF910 family protein</fullName>
    </submittedName>
</protein>
<dbReference type="Proteomes" id="UP000448867">
    <property type="component" value="Unassembled WGS sequence"/>
</dbReference>
<proteinExistence type="predicted"/>
<comment type="caution">
    <text evidence="1">The sequence shown here is derived from an EMBL/GenBank/DDBJ whole genome shotgun (WGS) entry which is preliminary data.</text>
</comment>
<dbReference type="RefSeq" id="WP_154307789.1">
    <property type="nucleotide sequence ID" value="NZ_WKKI01000018.1"/>
</dbReference>
<accession>A0A7X2J0R5</accession>
<dbReference type="OrthoDB" id="2361671at2"/>
<organism evidence="1 2">
    <name type="scientific">Metabacillus lacus</name>
    <dbReference type="NCBI Taxonomy" id="1983721"/>
    <lineage>
        <taxon>Bacteria</taxon>
        <taxon>Bacillati</taxon>
        <taxon>Bacillota</taxon>
        <taxon>Bacilli</taxon>
        <taxon>Bacillales</taxon>
        <taxon>Bacillaceae</taxon>
        <taxon>Metabacillus</taxon>
    </lineage>
</organism>
<dbReference type="Gene3D" id="1.10.287.760">
    <property type="entry name" value="YqgQ-like"/>
    <property type="match status" value="1"/>
</dbReference>
<reference evidence="1 2" key="1">
    <citation type="submission" date="2019-11" db="EMBL/GenBank/DDBJ databases">
        <title>Bacillus lacus genome.</title>
        <authorList>
            <person name="Allen C.J."/>
            <person name="Newman J.D."/>
        </authorList>
    </citation>
    <scope>NUCLEOTIDE SEQUENCE [LARGE SCALE GENOMIC DNA]</scope>
    <source>
        <strain evidence="1 2">KCTC 33946</strain>
    </source>
</reference>
<dbReference type="EMBL" id="WKKI01000018">
    <property type="protein sequence ID" value="MRX72628.1"/>
    <property type="molecule type" value="Genomic_DNA"/>
</dbReference>
<dbReference type="InterPro" id="IPR009256">
    <property type="entry name" value="YqgQ-like"/>
</dbReference>
<dbReference type="InterPro" id="IPR023164">
    <property type="entry name" value="YqgQ-like_sf"/>
</dbReference>
<evidence type="ECO:0000313" key="2">
    <source>
        <dbReference type="Proteomes" id="UP000448867"/>
    </source>
</evidence>
<keyword evidence="2" id="KW-1185">Reference proteome</keyword>
<evidence type="ECO:0000313" key="1">
    <source>
        <dbReference type="EMBL" id="MRX72628.1"/>
    </source>
</evidence>
<gene>
    <name evidence="1" type="ORF">GJU40_10765</name>
</gene>
<dbReference type="SUPFAM" id="SSF158379">
    <property type="entry name" value="YqgQ-like"/>
    <property type="match status" value="1"/>
</dbReference>
<dbReference type="AlphaFoldDB" id="A0A7X2J0R5"/>
<sequence>MKTIYDVQQLLKRFGIYIYTGDRIADLELMEEEVKQLFTSQLIEPREYQMALLLLRQEVQVQRNKQLLN</sequence>
<dbReference type="Pfam" id="PF06014">
    <property type="entry name" value="YqgQ-like"/>
    <property type="match status" value="1"/>
</dbReference>
<name>A0A7X2J0R5_9BACI</name>